<dbReference type="SUPFAM" id="SSF53474">
    <property type="entry name" value="alpha/beta-Hydrolases"/>
    <property type="match status" value="1"/>
</dbReference>
<reference evidence="5 6" key="1">
    <citation type="submission" date="2016-10" db="EMBL/GenBank/DDBJ databases">
        <authorList>
            <person name="de Groot N.N."/>
        </authorList>
    </citation>
    <scope>NUCLEOTIDE SEQUENCE [LARGE SCALE GENOMIC DNA]</scope>
    <source>
        <strain evidence="5 6">CGMCC 1.6133</strain>
    </source>
</reference>
<feature type="domain" description="Peptidase S33 tripeptidyl aminopeptidase-like C-terminal" evidence="4">
    <location>
        <begin position="416"/>
        <end position="498"/>
    </location>
</feature>
<dbReference type="STRING" id="376427.SAMN04487954_10627"/>
<dbReference type="InterPro" id="IPR005944">
    <property type="entry name" value="Pro_iminopeptidase"/>
</dbReference>
<evidence type="ECO:0000259" key="4">
    <source>
        <dbReference type="Pfam" id="PF08386"/>
    </source>
</evidence>
<organism evidence="5 6">
    <name type="scientific">Billgrantia gudaonensis</name>
    <dbReference type="NCBI Taxonomy" id="376427"/>
    <lineage>
        <taxon>Bacteria</taxon>
        <taxon>Pseudomonadati</taxon>
        <taxon>Pseudomonadota</taxon>
        <taxon>Gammaproteobacteria</taxon>
        <taxon>Oceanospirillales</taxon>
        <taxon>Halomonadaceae</taxon>
        <taxon>Billgrantia</taxon>
    </lineage>
</organism>
<dbReference type="InterPro" id="IPR000073">
    <property type="entry name" value="AB_hydrolase_1"/>
</dbReference>
<feature type="domain" description="AB hydrolase-1" evidence="3">
    <location>
        <begin position="96"/>
        <end position="246"/>
    </location>
</feature>
<name>A0A1G8UYF9_9GAMM</name>
<dbReference type="AlphaFoldDB" id="A0A1G8UYF9"/>
<dbReference type="PANTHER" id="PTHR43722">
    <property type="entry name" value="PROLINE IMINOPEPTIDASE"/>
    <property type="match status" value="1"/>
</dbReference>
<dbReference type="EMBL" id="FNES01000006">
    <property type="protein sequence ID" value="SDJ58886.1"/>
    <property type="molecule type" value="Genomic_DNA"/>
</dbReference>
<evidence type="ECO:0000256" key="2">
    <source>
        <dbReference type="SAM" id="SignalP"/>
    </source>
</evidence>
<evidence type="ECO:0000313" key="6">
    <source>
        <dbReference type="Proteomes" id="UP000198525"/>
    </source>
</evidence>
<dbReference type="PANTHER" id="PTHR43722:SF1">
    <property type="entry name" value="PROLINE IMINOPEPTIDASE"/>
    <property type="match status" value="1"/>
</dbReference>
<keyword evidence="2" id="KW-0732">Signal</keyword>
<dbReference type="GO" id="GO:0004177">
    <property type="term" value="F:aminopeptidase activity"/>
    <property type="evidence" value="ECO:0007669"/>
    <property type="project" value="UniProtKB-EC"/>
</dbReference>
<keyword evidence="6" id="KW-1185">Reference proteome</keyword>
<dbReference type="GO" id="GO:0005737">
    <property type="term" value="C:cytoplasm"/>
    <property type="evidence" value="ECO:0007669"/>
    <property type="project" value="InterPro"/>
</dbReference>
<dbReference type="RefSeq" id="WP_089685232.1">
    <property type="nucleotide sequence ID" value="NZ_FNES01000006.1"/>
</dbReference>
<dbReference type="Pfam" id="PF00561">
    <property type="entry name" value="Abhydrolase_1"/>
    <property type="match status" value="1"/>
</dbReference>
<dbReference type="Proteomes" id="UP000198525">
    <property type="component" value="Unassembled WGS sequence"/>
</dbReference>
<feature type="signal peptide" evidence="2">
    <location>
        <begin position="1"/>
        <end position="33"/>
    </location>
</feature>
<gene>
    <name evidence="5" type="ORF">SAMN04487954_10627</name>
</gene>
<dbReference type="Gene3D" id="3.40.50.1820">
    <property type="entry name" value="alpha/beta hydrolase"/>
    <property type="match status" value="1"/>
</dbReference>
<evidence type="ECO:0000256" key="1">
    <source>
        <dbReference type="ARBA" id="ARBA00021843"/>
    </source>
</evidence>
<dbReference type="InterPro" id="IPR029058">
    <property type="entry name" value="AB_hydrolase_fold"/>
</dbReference>
<proteinExistence type="predicted"/>
<evidence type="ECO:0000259" key="3">
    <source>
        <dbReference type="Pfam" id="PF00561"/>
    </source>
</evidence>
<dbReference type="OrthoDB" id="4510475at2"/>
<protein>
    <recommendedName>
        <fullName evidence="1">Proline iminopeptidase</fullName>
    </recommendedName>
</protein>
<dbReference type="InterPro" id="IPR013595">
    <property type="entry name" value="Pept_S33_TAP-like_C"/>
</dbReference>
<sequence length="517" mass="57360">MRPLSSSNGAPRTWLLPGALVLTLSTASLSALAQSSDDDRLPRLESTECATETLNELDAECYTFHGEENWDEPNGNSVALPVAVFQPEHAEGGEVPVFFFPGGPGYSSLDNRGYLEQLLDDVGERTLVTMDHRGFIHAEPTLECPDYAAVSPYHNIIHTPAITASLDPMERLEAIAPQVTACYDKLTDEGIDVTQYNQYSVSRDVDEIRRLLDYDTLDAFGSSTGSGTALSFIQYHPESVRAAIFGWPWFSHLRNRPPVDEFYTAKQTFTDVLARCVADEPACRELLPDWLQAIDRARRTLDGHPYVATVEERDGSEKRLYFDGAAFLDTLYLMLPAAYAELPSLLADIEAGDYSRLHDFFLLDDYNPDPSAPNYALGYFLSHVCSDMGNNRPTPEDSIAAVQREPAVLGFEPPWLCAWWGEDGDVPAAHNDPPQTETPALAIHGQMDPCCGTRWSEHIAKGMPNLQFVEFQGLGHSPVNECRSTMIDAFLADPYARVDDSCKDEVALESWVIEPPR</sequence>
<dbReference type="Pfam" id="PF08386">
    <property type="entry name" value="Abhydrolase_4"/>
    <property type="match status" value="1"/>
</dbReference>
<evidence type="ECO:0000313" key="5">
    <source>
        <dbReference type="EMBL" id="SDJ58886.1"/>
    </source>
</evidence>
<dbReference type="GO" id="GO:0006508">
    <property type="term" value="P:proteolysis"/>
    <property type="evidence" value="ECO:0007669"/>
    <property type="project" value="InterPro"/>
</dbReference>
<accession>A0A1G8UYF9</accession>
<feature type="chain" id="PRO_5011609363" description="Proline iminopeptidase" evidence="2">
    <location>
        <begin position="34"/>
        <end position="517"/>
    </location>
</feature>